<feature type="compositionally biased region" description="Polar residues" evidence="1">
    <location>
        <begin position="339"/>
        <end position="372"/>
    </location>
</feature>
<dbReference type="RefSeq" id="WP_085849659.1">
    <property type="nucleotide sequence ID" value="NZ_FNZV01000010.1"/>
</dbReference>
<keyword evidence="3" id="KW-0969">Cilium</keyword>
<dbReference type="InterPro" id="IPR038610">
    <property type="entry name" value="FliK-like_C_sf"/>
</dbReference>
<feature type="compositionally biased region" description="Polar residues" evidence="1">
    <location>
        <begin position="23"/>
        <end position="32"/>
    </location>
</feature>
<dbReference type="AlphaFoldDB" id="A0A1Y5SY50"/>
<reference evidence="3 4" key="1">
    <citation type="submission" date="2017-03" db="EMBL/GenBank/DDBJ databases">
        <authorList>
            <person name="Afonso C.L."/>
            <person name="Miller P.J."/>
            <person name="Scott M.A."/>
            <person name="Spackman E."/>
            <person name="Goraichik I."/>
            <person name="Dimitrov K.M."/>
            <person name="Suarez D.L."/>
            <person name="Swayne D.E."/>
        </authorList>
    </citation>
    <scope>NUCLEOTIDE SEQUENCE [LARGE SCALE GENOMIC DNA]</scope>
    <source>
        <strain evidence="3 4">CECT 7971</strain>
    </source>
</reference>
<dbReference type="OrthoDB" id="7203912at2"/>
<name>A0A1Y5SY50_9RHOB</name>
<feature type="region of interest" description="Disordered" evidence="1">
    <location>
        <begin position="339"/>
        <end position="409"/>
    </location>
</feature>
<keyword evidence="3" id="KW-0282">Flagellum</keyword>
<sequence length="610" mass="64323">MQILNLQQSSGAVSGAQIEEPTQVPNGTSESFSVSRNFQTYVDSTQRTEGGANLSATLFEGQTDYGLGEILTEAIVSNTHIVDEAPQLHPDVSPDISSSPLDVLEKVVLGTDLVSAQFSTSKGETKTTNAKRPEAPYKETVGVKDGTQSESVESGDLSTGSIVPLVVAHPMIIAPPLVTLSKVVTDIASKQNQLPDNMIAPSIDFGIKSNVDISSELNLPASSLPVAFGADGVALAENQATLGKPDIVIAPTPDAKNLDVVRLVGAGLVENTNTRAQSQGYAASALGVQRGHLALPVSESVKGTTQQIVSEAMVLSAMVIPAGRYSDNGLTESRIDASQNISLPGQTSMAPKTMSIQASRNEQQSLSQSNVEDQLVVSKDTQVDSPVAPVTTTPHSGTSVDTNSTPTISERSMAPYSGVFEGNVQPFEVDSSMKTQSLETVPLYGGGAGISTQLDQISQSDQLTQSTRVELPARLAAQIADVARQLPDGPIEISLSPEELGKVRLTFQISEAGVMNVVVAAERPDTLEFMRRNLDSLLAEFSDLGYEGASFQFQQDSQNASQDNTDRSEKFGSGESENGAEITKAAEKVAQPSHLARLNLDGPTGLDLKM</sequence>
<evidence type="ECO:0000256" key="1">
    <source>
        <dbReference type="SAM" id="MobiDB-lite"/>
    </source>
</evidence>
<proteinExistence type="predicted"/>
<accession>A0A1Y5SY50</accession>
<evidence type="ECO:0000313" key="4">
    <source>
        <dbReference type="Proteomes" id="UP000193307"/>
    </source>
</evidence>
<dbReference type="Proteomes" id="UP000193307">
    <property type="component" value="Unassembled WGS sequence"/>
</dbReference>
<dbReference type="STRING" id="658057.SAMN04488032_110128"/>
<protein>
    <submittedName>
        <fullName evidence="3">Flagellar hook-length control protein FliK</fullName>
    </submittedName>
</protein>
<feature type="region of interest" description="Disordered" evidence="1">
    <location>
        <begin position="552"/>
        <end position="610"/>
    </location>
</feature>
<dbReference type="Pfam" id="PF02120">
    <property type="entry name" value="Flg_hook"/>
    <property type="match status" value="1"/>
</dbReference>
<evidence type="ECO:0000313" key="3">
    <source>
        <dbReference type="EMBL" id="SLN51325.1"/>
    </source>
</evidence>
<feature type="compositionally biased region" description="Polar residues" evidence="1">
    <location>
        <begin position="1"/>
        <end position="12"/>
    </location>
</feature>
<feature type="compositionally biased region" description="Polar residues" evidence="1">
    <location>
        <begin position="552"/>
        <end position="563"/>
    </location>
</feature>
<evidence type="ECO:0000259" key="2">
    <source>
        <dbReference type="Pfam" id="PF02120"/>
    </source>
</evidence>
<keyword evidence="4" id="KW-1185">Reference proteome</keyword>
<gene>
    <name evidence="3" type="ORF">PAM7971_02529</name>
</gene>
<feature type="domain" description="Flagellar hook-length control protein-like C-terminal" evidence="2">
    <location>
        <begin position="491"/>
        <end position="561"/>
    </location>
</feature>
<dbReference type="CDD" id="cd17470">
    <property type="entry name" value="T3SS_Flik_C"/>
    <property type="match status" value="1"/>
</dbReference>
<dbReference type="EMBL" id="FWFW01000008">
    <property type="protein sequence ID" value="SLN51325.1"/>
    <property type="molecule type" value="Genomic_DNA"/>
</dbReference>
<organism evidence="3 4">
    <name type="scientific">Pacificibacter marinus</name>
    <dbReference type="NCBI Taxonomy" id="658057"/>
    <lineage>
        <taxon>Bacteria</taxon>
        <taxon>Pseudomonadati</taxon>
        <taxon>Pseudomonadota</taxon>
        <taxon>Alphaproteobacteria</taxon>
        <taxon>Rhodobacterales</taxon>
        <taxon>Roseobacteraceae</taxon>
        <taxon>Pacificibacter</taxon>
    </lineage>
</organism>
<feature type="region of interest" description="Disordered" evidence="1">
    <location>
        <begin position="1"/>
        <end position="32"/>
    </location>
</feature>
<feature type="compositionally biased region" description="Polar residues" evidence="1">
    <location>
        <begin position="379"/>
        <end position="409"/>
    </location>
</feature>
<keyword evidence="3" id="KW-0966">Cell projection</keyword>
<dbReference type="Gene3D" id="3.30.750.140">
    <property type="match status" value="1"/>
</dbReference>
<dbReference type="InterPro" id="IPR021136">
    <property type="entry name" value="Flagellar_hook_control-like_C"/>
</dbReference>